<comment type="similarity">
    <text evidence="1">Belongs to the carbohydrate kinase PfkB family.</text>
</comment>
<keyword evidence="3 5" id="KW-0418">Kinase</keyword>
<dbReference type="InterPro" id="IPR002173">
    <property type="entry name" value="Carboh/pur_kinase_PfkB_CS"/>
</dbReference>
<dbReference type="PANTHER" id="PTHR43320:SF3">
    <property type="entry name" value="CARBOHYDRATE KINASE PFKB DOMAIN-CONTAINING PROTEIN"/>
    <property type="match status" value="1"/>
</dbReference>
<sequence>MVGSAHVDRVWRLTGPLVPGGRQRHTGVESRYGGGAFHTGSVLLALGHKVGLATALSGDETGRRHRQALADRGFDLAAVETVEQPTEPLEILLDPAGDRTILLPAVPRVIQADLDADGADLVYLNVRNRPGRPETLDRLAPRIVSQLPLDREERRPSRILVASRSDLPGLSDAALLTRALGVAGPAFEWLVVTAGAQPVTVLGNGPSATVPVPPLPAGTDTTGAGDFFAAGLLDGLAQGMAAADAAGHAVEIGRQVLLDRARFVDARIGS</sequence>
<dbReference type="InterPro" id="IPR052700">
    <property type="entry name" value="Carb_kinase_PfkB-like"/>
</dbReference>
<keyword evidence="6" id="KW-1185">Reference proteome</keyword>
<evidence type="ECO:0000313" key="6">
    <source>
        <dbReference type="Proteomes" id="UP000278222"/>
    </source>
</evidence>
<dbReference type="AlphaFoldDB" id="A0A3N1ME82"/>
<proteinExistence type="inferred from homology"/>
<dbReference type="Gene3D" id="3.40.1190.20">
    <property type="match status" value="1"/>
</dbReference>
<dbReference type="Proteomes" id="UP000278222">
    <property type="component" value="Unassembled WGS sequence"/>
</dbReference>
<protein>
    <submittedName>
        <fullName evidence="5">Sugar/nucleoside kinase (Ribokinase family)</fullName>
    </submittedName>
</protein>
<reference evidence="5 6" key="1">
    <citation type="submission" date="2018-11" db="EMBL/GenBank/DDBJ databases">
        <title>Genomic Encyclopedia of Type Strains, Phase IV (KMG-IV): sequencing the most valuable type-strain genomes for metagenomic binning, comparative biology and taxonomic classification.</title>
        <authorList>
            <person name="Goeker M."/>
        </authorList>
    </citation>
    <scope>NUCLEOTIDE SEQUENCE [LARGE SCALE GENOMIC DNA]</scope>
    <source>
        <strain evidence="5 6">DSM 5900</strain>
    </source>
</reference>
<dbReference type="PANTHER" id="PTHR43320">
    <property type="entry name" value="SUGAR KINASE"/>
    <property type="match status" value="1"/>
</dbReference>
<evidence type="ECO:0000256" key="1">
    <source>
        <dbReference type="ARBA" id="ARBA00010688"/>
    </source>
</evidence>
<dbReference type="InterPro" id="IPR029056">
    <property type="entry name" value="Ribokinase-like"/>
</dbReference>
<dbReference type="GO" id="GO:0016301">
    <property type="term" value="F:kinase activity"/>
    <property type="evidence" value="ECO:0007669"/>
    <property type="project" value="UniProtKB-KW"/>
</dbReference>
<dbReference type="PROSITE" id="PS00584">
    <property type="entry name" value="PFKB_KINASES_2"/>
    <property type="match status" value="1"/>
</dbReference>
<name>A0A3N1ME82_9PROT</name>
<comment type="caution">
    <text evidence="5">The sequence shown here is derived from an EMBL/GenBank/DDBJ whole genome shotgun (WGS) entry which is preliminary data.</text>
</comment>
<organism evidence="5 6">
    <name type="scientific">Stella humosa</name>
    <dbReference type="NCBI Taxonomy" id="94"/>
    <lineage>
        <taxon>Bacteria</taxon>
        <taxon>Pseudomonadati</taxon>
        <taxon>Pseudomonadota</taxon>
        <taxon>Alphaproteobacteria</taxon>
        <taxon>Rhodospirillales</taxon>
        <taxon>Stellaceae</taxon>
        <taxon>Stella</taxon>
    </lineage>
</organism>
<dbReference type="SUPFAM" id="SSF53613">
    <property type="entry name" value="Ribokinase-like"/>
    <property type="match status" value="1"/>
</dbReference>
<keyword evidence="2" id="KW-0808">Transferase</keyword>
<evidence type="ECO:0000256" key="2">
    <source>
        <dbReference type="ARBA" id="ARBA00022679"/>
    </source>
</evidence>
<gene>
    <name evidence="5" type="ORF">EDC65_1055</name>
</gene>
<evidence type="ECO:0000313" key="5">
    <source>
        <dbReference type="EMBL" id="ROQ01868.1"/>
    </source>
</evidence>
<evidence type="ECO:0000256" key="3">
    <source>
        <dbReference type="ARBA" id="ARBA00022777"/>
    </source>
</evidence>
<evidence type="ECO:0000259" key="4">
    <source>
        <dbReference type="Pfam" id="PF00294"/>
    </source>
</evidence>
<accession>A0A3N1ME82</accession>
<dbReference type="Pfam" id="PF00294">
    <property type="entry name" value="PfkB"/>
    <property type="match status" value="1"/>
</dbReference>
<dbReference type="InterPro" id="IPR011611">
    <property type="entry name" value="PfkB_dom"/>
</dbReference>
<feature type="domain" description="Carbohydrate kinase PfkB" evidence="4">
    <location>
        <begin position="184"/>
        <end position="257"/>
    </location>
</feature>
<dbReference type="EMBL" id="RJKX01000011">
    <property type="protein sequence ID" value="ROQ01868.1"/>
    <property type="molecule type" value="Genomic_DNA"/>
</dbReference>